<dbReference type="KEGG" id="mea:Mex_2p0828"/>
<keyword evidence="1" id="KW-0614">Plasmid</keyword>
<keyword evidence="2" id="KW-1185">Reference proteome</keyword>
<gene>
    <name evidence="1" type="ordered locus">MexAM1_META2p0828</name>
</gene>
<accession>C5B5D4</accession>
<evidence type="ECO:0000313" key="2">
    <source>
        <dbReference type="Proteomes" id="UP000009081"/>
    </source>
</evidence>
<reference evidence="1 2" key="1">
    <citation type="journal article" date="2009" name="PLoS ONE">
        <title>Methylobacterium genome sequences: a reference blueprint to investigate microbial metabolism of C1 compounds from natural and industrial sources.</title>
        <authorList>
            <person name="Vuilleumier S."/>
            <person name="Chistoserdova L."/>
            <person name="Lee M.-C."/>
            <person name="Bringel F."/>
            <person name="Lajus A."/>
            <person name="Zhou Y."/>
            <person name="Gourion B."/>
            <person name="Barbe V."/>
            <person name="Chang J."/>
            <person name="Cruveiller S."/>
            <person name="Dossat C."/>
            <person name="Gillett W."/>
            <person name="Gruffaz C."/>
            <person name="Haugen E."/>
            <person name="Hourcade E."/>
            <person name="Levy R."/>
            <person name="Mangenot S."/>
            <person name="Muller E."/>
            <person name="Nadalig T."/>
            <person name="Pagni M."/>
            <person name="Penny C."/>
            <person name="Peyraud R."/>
            <person name="Robinson D.G."/>
            <person name="Roche D."/>
            <person name="Rouy Z."/>
            <person name="Saenampechek C."/>
            <person name="Salvignol G."/>
            <person name="Vallenet D."/>
            <person name="Wu Z."/>
            <person name="Marx C.J."/>
            <person name="Vorholt J.A."/>
            <person name="Olson M.V."/>
            <person name="Kaul R."/>
            <person name="Weissenbach J."/>
            <person name="Medigue C."/>
            <person name="Lidstrom M.E."/>
        </authorList>
    </citation>
    <scope>NUCLEOTIDE SEQUENCE [LARGE SCALE GENOMIC DNA]</scope>
    <source>
        <strain evidence="2">ATCC 14718 / DSM 1338 / JCM 2805 / NCIMB 9133 / AM1</strain>
    </source>
</reference>
<sequence length="97" mass="10118">MDDGEKTLLKLAEEFHEANPELCDGLAAELKAAGAEDTALDELVLVGAENDDRDIDEASSVNNQGFALQVASILEGNGIEEGTRLVRAAVPAAAPRA</sequence>
<proteinExistence type="predicted"/>
<evidence type="ECO:0000313" key="1">
    <source>
        <dbReference type="EMBL" id="ACS43666.1"/>
    </source>
</evidence>
<dbReference type="AlphaFoldDB" id="C5B5D4"/>
<name>C5B5D4_METEA</name>
<protein>
    <submittedName>
        <fullName evidence="1">Uncharacterized protein</fullName>
    </submittedName>
</protein>
<geneLocation type="plasmid" evidence="1 2">
    <name>megaplasmid</name>
</geneLocation>
<dbReference type="EMBL" id="CP001511">
    <property type="protein sequence ID" value="ACS43666.1"/>
    <property type="molecule type" value="Genomic_DNA"/>
</dbReference>
<organism evidence="1 2">
    <name type="scientific">Methylorubrum extorquens (strain ATCC 14718 / DSM 1338 / JCM 2805 / NCIMB 9133 / AM1)</name>
    <name type="common">Methylobacterium extorquens</name>
    <dbReference type="NCBI Taxonomy" id="272630"/>
    <lineage>
        <taxon>Bacteria</taxon>
        <taxon>Pseudomonadati</taxon>
        <taxon>Pseudomonadota</taxon>
        <taxon>Alphaproteobacteria</taxon>
        <taxon>Hyphomicrobiales</taxon>
        <taxon>Methylobacteriaceae</taxon>
        <taxon>Methylorubrum</taxon>
    </lineage>
</organism>
<dbReference type="RefSeq" id="WP_003607637.1">
    <property type="nucleotide sequence ID" value="NC_012811.1"/>
</dbReference>
<dbReference type="Proteomes" id="UP000009081">
    <property type="component" value="Plasmid megaplasmid"/>
</dbReference>
<dbReference type="HOGENOM" id="CLU_2343469_0_0_5"/>